<dbReference type="PANTHER" id="PTHR15696">
    <property type="entry name" value="SMG-7 SUPPRESSOR WITH MORPHOLOGICAL EFFECT ON GENITALIA PROTEIN 7"/>
    <property type="match status" value="1"/>
</dbReference>
<keyword evidence="3" id="KW-0963">Cytoplasm</keyword>
<dbReference type="GO" id="GO:0070034">
    <property type="term" value="F:telomerase RNA binding"/>
    <property type="evidence" value="ECO:0007669"/>
    <property type="project" value="TreeGrafter"/>
</dbReference>
<feature type="compositionally biased region" description="Basic residues" evidence="6">
    <location>
        <begin position="593"/>
        <end position="603"/>
    </location>
</feature>
<feature type="compositionally biased region" description="Polar residues" evidence="6">
    <location>
        <begin position="119"/>
        <end position="131"/>
    </location>
</feature>
<dbReference type="Proteomes" id="UP001374579">
    <property type="component" value="Unassembled WGS sequence"/>
</dbReference>
<evidence type="ECO:0000256" key="5">
    <source>
        <dbReference type="ARBA" id="ARBA00023242"/>
    </source>
</evidence>
<dbReference type="InterPro" id="IPR002716">
    <property type="entry name" value="PIN_dom"/>
</dbReference>
<evidence type="ECO:0000256" key="1">
    <source>
        <dbReference type="ARBA" id="ARBA00004123"/>
    </source>
</evidence>
<feature type="region of interest" description="Disordered" evidence="6">
    <location>
        <begin position="17"/>
        <end position="918"/>
    </location>
</feature>
<feature type="compositionally biased region" description="Basic and acidic residues" evidence="6">
    <location>
        <begin position="709"/>
        <end position="724"/>
    </location>
</feature>
<evidence type="ECO:0000313" key="8">
    <source>
        <dbReference type="EMBL" id="KAK7088740.1"/>
    </source>
</evidence>
<accession>A0AAN9AKQ9</accession>
<dbReference type="Gene3D" id="3.40.50.1010">
    <property type="entry name" value="5'-nuclease"/>
    <property type="match status" value="1"/>
</dbReference>
<feature type="compositionally biased region" description="Basic and acidic residues" evidence="6">
    <location>
        <begin position="104"/>
        <end position="118"/>
    </location>
</feature>
<dbReference type="InterPro" id="IPR018834">
    <property type="entry name" value="DNA/RNA-bd_Est1-type"/>
</dbReference>
<dbReference type="Pfam" id="PF13638">
    <property type="entry name" value="PIN_4"/>
    <property type="match status" value="1"/>
</dbReference>
<organism evidence="8 9">
    <name type="scientific">Littorina saxatilis</name>
    <dbReference type="NCBI Taxonomy" id="31220"/>
    <lineage>
        <taxon>Eukaryota</taxon>
        <taxon>Metazoa</taxon>
        <taxon>Spiralia</taxon>
        <taxon>Lophotrochozoa</taxon>
        <taxon>Mollusca</taxon>
        <taxon>Gastropoda</taxon>
        <taxon>Caenogastropoda</taxon>
        <taxon>Littorinimorpha</taxon>
        <taxon>Littorinoidea</taxon>
        <taxon>Littorinidae</taxon>
        <taxon>Littorina</taxon>
    </lineage>
</organism>
<feature type="compositionally biased region" description="Basic residues" evidence="6">
    <location>
        <begin position="555"/>
        <end position="566"/>
    </location>
</feature>
<proteinExistence type="predicted"/>
<evidence type="ECO:0000256" key="4">
    <source>
        <dbReference type="ARBA" id="ARBA00023161"/>
    </source>
</evidence>
<dbReference type="InterPro" id="IPR019458">
    <property type="entry name" value="Est1-like_N"/>
</dbReference>
<keyword evidence="9" id="KW-1185">Reference proteome</keyword>
<keyword evidence="4" id="KW-0866">Nonsense-mediated mRNA decay</keyword>
<feature type="compositionally biased region" description="Low complexity" evidence="6">
    <location>
        <begin position="733"/>
        <end position="748"/>
    </location>
</feature>
<name>A0AAN9AKQ9_9CAEN</name>
<evidence type="ECO:0000313" key="9">
    <source>
        <dbReference type="Proteomes" id="UP001374579"/>
    </source>
</evidence>
<feature type="compositionally biased region" description="Basic and acidic residues" evidence="6">
    <location>
        <begin position="570"/>
        <end position="592"/>
    </location>
</feature>
<dbReference type="Pfam" id="PF10373">
    <property type="entry name" value="EST1_DNA_bind"/>
    <property type="match status" value="1"/>
</dbReference>
<reference evidence="8 9" key="1">
    <citation type="submission" date="2024-02" db="EMBL/GenBank/DDBJ databases">
        <title>Chromosome-scale genome assembly of the rough periwinkle Littorina saxatilis.</title>
        <authorList>
            <person name="De Jode A."/>
            <person name="Faria R."/>
            <person name="Formenti G."/>
            <person name="Sims Y."/>
            <person name="Smith T.P."/>
            <person name="Tracey A."/>
            <person name="Wood J.M.D."/>
            <person name="Zagrodzka Z.B."/>
            <person name="Johannesson K."/>
            <person name="Butlin R.K."/>
            <person name="Leder E.H."/>
        </authorList>
    </citation>
    <scope>NUCLEOTIDE SEQUENCE [LARGE SCALE GENOMIC DNA]</scope>
    <source>
        <strain evidence="8">Snail1</strain>
        <tissue evidence="8">Muscle</tissue>
    </source>
</reference>
<dbReference type="GO" id="GO:0000184">
    <property type="term" value="P:nuclear-transcribed mRNA catabolic process, nonsense-mediated decay"/>
    <property type="evidence" value="ECO:0007669"/>
    <property type="project" value="UniProtKB-KW"/>
</dbReference>
<dbReference type="Pfam" id="PF10374">
    <property type="entry name" value="EST1"/>
    <property type="match status" value="1"/>
</dbReference>
<feature type="compositionally biased region" description="Low complexity" evidence="6">
    <location>
        <begin position="457"/>
        <end position="469"/>
    </location>
</feature>
<feature type="domain" description="PIN" evidence="7">
    <location>
        <begin position="1640"/>
        <end position="1795"/>
    </location>
</feature>
<feature type="compositionally biased region" description="Basic and acidic residues" evidence="6">
    <location>
        <begin position="312"/>
        <end position="368"/>
    </location>
</feature>
<feature type="compositionally biased region" description="Basic and acidic residues" evidence="6">
    <location>
        <begin position="1267"/>
        <end position="1276"/>
    </location>
</feature>
<dbReference type="Gene3D" id="1.25.40.10">
    <property type="entry name" value="Tetratricopeptide repeat domain"/>
    <property type="match status" value="1"/>
</dbReference>
<comment type="subcellular location">
    <subcellularLocation>
        <location evidence="2">Cytoplasm</location>
    </subcellularLocation>
    <subcellularLocation>
        <location evidence="1">Nucleus</location>
    </subcellularLocation>
</comment>
<feature type="compositionally biased region" description="Acidic residues" evidence="6">
    <location>
        <begin position="80"/>
        <end position="89"/>
    </location>
</feature>
<dbReference type="SMART" id="SM00670">
    <property type="entry name" value="PINc"/>
    <property type="match status" value="1"/>
</dbReference>
<feature type="compositionally biased region" description="Basic and acidic residues" evidence="6">
    <location>
        <begin position="655"/>
        <end position="676"/>
    </location>
</feature>
<keyword evidence="5" id="KW-0539">Nucleus</keyword>
<feature type="compositionally biased region" description="Basic and acidic residues" evidence="6">
    <location>
        <begin position="254"/>
        <end position="305"/>
    </location>
</feature>
<dbReference type="CDD" id="cd09885">
    <property type="entry name" value="PIN_Smg6-like"/>
    <property type="match status" value="1"/>
</dbReference>
<feature type="compositionally biased region" description="Gly residues" evidence="6">
    <location>
        <begin position="640"/>
        <end position="654"/>
    </location>
</feature>
<feature type="compositionally biased region" description="Basic and acidic residues" evidence="6">
    <location>
        <begin position="62"/>
        <end position="75"/>
    </location>
</feature>
<evidence type="ECO:0000256" key="2">
    <source>
        <dbReference type="ARBA" id="ARBA00004496"/>
    </source>
</evidence>
<dbReference type="InterPro" id="IPR011990">
    <property type="entry name" value="TPR-like_helical_dom_sf"/>
</dbReference>
<evidence type="ECO:0000259" key="7">
    <source>
        <dbReference type="SMART" id="SM00670"/>
    </source>
</evidence>
<evidence type="ECO:0000256" key="3">
    <source>
        <dbReference type="ARBA" id="ARBA00022490"/>
    </source>
</evidence>
<dbReference type="EMBL" id="JBAMIC010004070">
    <property type="protein sequence ID" value="KAK7088740.1"/>
    <property type="molecule type" value="Genomic_DNA"/>
</dbReference>
<feature type="compositionally biased region" description="Basic and acidic residues" evidence="6">
    <location>
        <begin position="878"/>
        <end position="889"/>
    </location>
</feature>
<dbReference type="GO" id="GO:0042162">
    <property type="term" value="F:telomeric DNA binding"/>
    <property type="evidence" value="ECO:0007669"/>
    <property type="project" value="TreeGrafter"/>
</dbReference>
<dbReference type="PANTHER" id="PTHR15696:SF0">
    <property type="entry name" value="TELOMERASE-BINDING PROTEIN EST1A"/>
    <property type="match status" value="1"/>
</dbReference>
<sequence>MAERDVVRITFNEIQSIVGSPKEEYPEEENTKAGDESKKKKRTKRPEQAIYRPGQLRGAGISKKEKEISNSEERAGSVPLEEENWDAELDAGRTKEATGTTDEESNRGSKENSADKEVSSGSGKDTSRCTPSPSPAVAQDKSDGGRRRSKRPDMQRYVPKSRIHEQDAEEWEEGAGGTMEVTVPSDGRDGASPRKVDLNSRLGALKVTVSAEPPSATEDESAIAQRHPPSSTPDSVNQQGRQTPPTKHRGNSARGEHNKPRQDARDGGWEGREQQGEKGDGYDRKRVQDQQSGRRDSPSWREFRGRGGGGGRHSEDRDFSHREQRVGRGGRGSEDREQRVGRGGRGSEDKEQRVGRGGRGSEDRDFPLRGRGRGRNRLLHNRSSSSESLSKSVDLGHRSQWPADKTAQQSGTFPRSKGAKSRTQTADSVDVKEDADPAPEGCKYAFSSMRLARERTGSVSSDTSGGSDLSWEDLEAEYEREKPDWNTQVEQYLEEVARQVQDSTQRLTDNIDHSFQPADQPSAHPQPPRLNHTQPGLGRNLSASSDRIFTQEYRGRKKDRRRRGSRSKNSSRESSIHSNPRDDDLWPSEEKRSQRRRNRRRHSSAGPANRVGTVEGQRAAESLRIMVGKNKEKRQVMVGGRAGDAGGRGVGGGDGQRRERQHSGSEPHKKHAEHDLSQQQRAGRGRGGGGQGNDRRRHDSNTMQPAGDSEARPHSRGQHNDNRKAQPQPHPQPQSKQQQQYNSRSQGSNHSKDSYSQHANYPRMASSPGTVPDPLPSTSHSGGLIKLPSDSPSDRPQYSHHSHGQGRGQGHRQERVPAHGQDWNQGYGQEWGQGYSQEHTEDRFRRNSQGQGPGQGHPERRLYDPKNPTKPIMVPDSRPLKFQETEDMHSPSPQESFTPPPLTHSPGPSGSPGVGPAFPPFFPPHPGYMYPLPHMRMPFPGYPHGPPPPPNHPMFYGFQPPVRPPVDADDAYYNRELEQVVSGMSRQQCRMMAEQVLRDTAPLDSQLTNILSRGQLSDDAQRRVRQLRQELQRRYERVLLLDMDVANQRGVEQLLWRSVYYNIIESLRRQQTPDNGSYAATAKQAMADILDEGTLFYENLLTKLETTYSFSLDLLAEEGSSRMEGVGRGVRLAVLSAQRTMMFLGDIARYREQAMQSTNYGKARQWYMKAQKLAPKNGRPYNQLAILAMYTRRKLDAVYFYQRSLAASNPILTARESLMSIFDEVRRKEEAVEQKRVEELRRRRRRKATPSHSQPRVELWIAPDGSSSRDHQSDRESDNDDLSSLSSIELNKRFVLTFLNVHGKLFTKINFEVFVESGSLMLQEWRLLLQHSPTMLTATRLVQISAINMFSIDNTALKDESLEASCRSLLQEHAVEVGLDMFGLLVAHVNDLLTSHLAATSSGSTSHLPLSDDLQQLLPGVKVWVDWMMCHSLLWNPQPSLRPPDIGPQVDVWKNVAQLCNTLKQLNTSHVTLHRDTREGCEALALMEDCMLSGFVPLLSAPVDTVYVSTCQDKEVAVDCLRLEKVVLFGEYLCGIEPPMLSFDVAKGRYYSVAPAPVKSEDTLVDTDTDAGFETEDVIVESEESGEDGDETPGGTIKELKARKAELRQRVESQARDKHTIQTMLEESCPAKLELEVRPRFLVTDTNCFIDHLSSLRSVVATETYTLVVPLVVLNELEGLAKGAGQKTGRSHDDSPEHITMVTRHANQALTYLETEFKAKNCHLRVQTSKGSILETLAFRSEESDNSGNNDDLILSCCLHYCKDMARDFMPKDKDSPVRLFRDVVLLTDDRNLRLKAHTSNVPVKDVPAFCRWCKVT</sequence>
<comment type="caution">
    <text evidence="8">The sequence shown here is derived from an EMBL/GenBank/DDBJ whole genome shotgun (WGS) entry which is preliminary data.</text>
</comment>
<dbReference type="InterPro" id="IPR029060">
    <property type="entry name" value="PIN-like_dom_sf"/>
</dbReference>
<protein>
    <recommendedName>
        <fullName evidence="7">PIN domain-containing protein</fullName>
    </recommendedName>
</protein>
<feature type="compositionally biased region" description="Polar residues" evidence="6">
    <location>
        <begin position="228"/>
        <end position="245"/>
    </location>
</feature>
<dbReference type="InterPro" id="IPR045153">
    <property type="entry name" value="Est1/Ebs1-like"/>
</dbReference>
<feature type="compositionally biased region" description="Basic and acidic residues" evidence="6">
    <location>
        <begin position="140"/>
        <end position="154"/>
    </location>
</feature>
<dbReference type="FunFam" id="3.40.50.1010:FF:000014">
    <property type="entry name" value="telomerase-binding protein EST1A isoform X1"/>
    <property type="match status" value="1"/>
</dbReference>
<dbReference type="SUPFAM" id="SSF88723">
    <property type="entry name" value="PIN domain-like"/>
    <property type="match status" value="1"/>
</dbReference>
<dbReference type="GO" id="GO:0005737">
    <property type="term" value="C:cytoplasm"/>
    <property type="evidence" value="ECO:0007669"/>
    <property type="project" value="UniProtKB-SubCell"/>
</dbReference>
<gene>
    <name evidence="8" type="ORF">V1264_022624</name>
</gene>
<feature type="compositionally biased region" description="Basic and acidic residues" evidence="6">
    <location>
        <begin position="186"/>
        <end position="198"/>
    </location>
</feature>
<feature type="compositionally biased region" description="Basic residues" evidence="6">
    <location>
        <begin position="370"/>
        <end position="380"/>
    </location>
</feature>
<dbReference type="SUPFAM" id="SSF48452">
    <property type="entry name" value="TPR-like"/>
    <property type="match status" value="1"/>
</dbReference>
<evidence type="ECO:0000256" key="6">
    <source>
        <dbReference type="SAM" id="MobiDB-lite"/>
    </source>
</evidence>
<feature type="region of interest" description="Disordered" evidence="6">
    <location>
        <begin position="1240"/>
        <end position="1282"/>
    </location>
</feature>
<dbReference type="GO" id="GO:0005697">
    <property type="term" value="C:telomerase holoenzyme complex"/>
    <property type="evidence" value="ECO:0007669"/>
    <property type="project" value="TreeGrafter"/>
</dbReference>
<feature type="compositionally biased region" description="Basic and acidic residues" evidence="6">
    <location>
        <begin position="21"/>
        <end position="38"/>
    </location>
</feature>
<feature type="compositionally biased region" description="Low complexity" evidence="6">
    <location>
        <begin position="381"/>
        <end position="390"/>
    </location>
</feature>